<dbReference type="InterPro" id="IPR013324">
    <property type="entry name" value="RNA_pol_sigma_r3/r4-like"/>
</dbReference>
<name>A0A4U3MHK5_9ACTN</name>
<protein>
    <submittedName>
        <fullName evidence="9">SigE family RNA polymerase sigma factor</fullName>
    </submittedName>
</protein>
<dbReference type="CDD" id="cd06171">
    <property type="entry name" value="Sigma70_r4"/>
    <property type="match status" value="1"/>
</dbReference>
<gene>
    <name evidence="9" type="ORF">FDA94_18345</name>
</gene>
<dbReference type="NCBIfam" id="TIGR02937">
    <property type="entry name" value="sigma70-ECF"/>
    <property type="match status" value="1"/>
</dbReference>
<evidence type="ECO:0000313" key="9">
    <source>
        <dbReference type="EMBL" id="TKK87447.1"/>
    </source>
</evidence>
<dbReference type="Gene3D" id="1.10.1740.10">
    <property type="match status" value="1"/>
</dbReference>
<evidence type="ECO:0000256" key="6">
    <source>
        <dbReference type="SAM" id="MobiDB-lite"/>
    </source>
</evidence>
<dbReference type="Pfam" id="PF04542">
    <property type="entry name" value="Sigma70_r2"/>
    <property type="match status" value="1"/>
</dbReference>
<organism evidence="9 10">
    <name type="scientific">Herbidospora galbida</name>
    <dbReference type="NCBI Taxonomy" id="2575442"/>
    <lineage>
        <taxon>Bacteria</taxon>
        <taxon>Bacillati</taxon>
        <taxon>Actinomycetota</taxon>
        <taxon>Actinomycetes</taxon>
        <taxon>Streptosporangiales</taxon>
        <taxon>Streptosporangiaceae</taxon>
        <taxon>Herbidospora</taxon>
    </lineage>
</organism>
<feature type="domain" description="RNA polymerase sigma factor 70 region 4 type 2" evidence="8">
    <location>
        <begin position="284"/>
        <end position="336"/>
    </location>
</feature>
<comment type="similarity">
    <text evidence="1">Belongs to the sigma-70 factor family. ECF subfamily.</text>
</comment>
<dbReference type="AlphaFoldDB" id="A0A4U3MHK5"/>
<feature type="region of interest" description="Disordered" evidence="6">
    <location>
        <begin position="49"/>
        <end position="69"/>
    </location>
</feature>
<keyword evidence="4" id="KW-0238">DNA-binding</keyword>
<evidence type="ECO:0000259" key="7">
    <source>
        <dbReference type="Pfam" id="PF04542"/>
    </source>
</evidence>
<evidence type="ECO:0000313" key="10">
    <source>
        <dbReference type="Proteomes" id="UP000308705"/>
    </source>
</evidence>
<dbReference type="Gene3D" id="1.10.10.10">
    <property type="entry name" value="Winged helix-like DNA-binding domain superfamily/Winged helix DNA-binding domain"/>
    <property type="match status" value="1"/>
</dbReference>
<evidence type="ECO:0000256" key="1">
    <source>
        <dbReference type="ARBA" id="ARBA00010641"/>
    </source>
</evidence>
<dbReference type="PANTHER" id="PTHR43133">
    <property type="entry name" value="RNA POLYMERASE ECF-TYPE SIGMA FACTO"/>
    <property type="match status" value="1"/>
</dbReference>
<dbReference type="PANTHER" id="PTHR43133:SF50">
    <property type="entry name" value="ECF RNA POLYMERASE SIGMA FACTOR SIGM"/>
    <property type="match status" value="1"/>
</dbReference>
<evidence type="ECO:0000256" key="2">
    <source>
        <dbReference type="ARBA" id="ARBA00023015"/>
    </source>
</evidence>
<evidence type="ECO:0000256" key="3">
    <source>
        <dbReference type="ARBA" id="ARBA00023082"/>
    </source>
</evidence>
<dbReference type="SUPFAM" id="SSF88946">
    <property type="entry name" value="Sigma2 domain of RNA polymerase sigma factors"/>
    <property type="match status" value="1"/>
</dbReference>
<dbReference type="SUPFAM" id="SSF88659">
    <property type="entry name" value="Sigma3 and sigma4 domains of RNA polymerase sigma factors"/>
    <property type="match status" value="1"/>
</dbReference>
<dbReference type="OrthoDB" id="3678480at2"/>
<dbReference type="InterPro" id="IPR007627">
    <property type="entry name" value="RNA_pol_sigma70_r2"/>
</dbReference>
<keyword evidence="2" id="KW-0805">Transcription regulation</keyword>
<keyword evidence="3" id="KW-0731">Sigma factor</keyword>
<dbReference type="NCBIfam" id="TIGR02983">
    <property type="entry name" value="SigE-fam_strep"/>
    <property type="match status" value="1"/>
</dbReference>
<evidence type="ECO:0000256" key="4">
    <source>
        <dbReference type="ARBA" id="ARBA00023125"/>
    </source>
</evidence>
<dbReference type="InterPro" id="IPR013325">
    <property type="entry name" value="RNA_pol_sigma_r2"/>
</dbReference>
<feature type="region of interest" description="Disordered" evidence="6">
    <location>
        <begin position="93"/>
        <end position="153"/>
    </location>
</feature>
<feature type="compositionally biased region" description="Gly residues" evidence="6">
    <location>
        <begin position="119"/>
        <end position="129"/>
    </location>
</feature>
<dbReference type="InterPro" id="IPR036388">
    <property type="entry name" value="WH-like_DNA-bd_sf"/>
</dbReference>
<proteinExistence type="inferred from homology"/>
<dbReference type="GO" id="GO:0003677">
    <property type="term" value="F:DNA binding"/>
    <property type="evidence" value="ECO:0007669"/>
    <property type="project" value="UniProtKB-KW"/>
</dbReference>
<dbReference type="Proteomes" id="UP000308705">
    <property type="component" value="Unassembled WGS sequence"/>
</dbReference>
<dbReference type="GO" id="GO:0016987">
    <property type="term" value="F:sigma factor activity"/>
    <property type="evidence" value="ECO:0007669"/>
    <property type="project" value="UniProtKB-KW"/>
</dbReference>
<dbReference type="InterPro" id="IPR039425">
    <property type="entry name" value="RNA_pol_sigma-70-like"/>
</dbReference>
<dbReference type="EMBL" id="SZQA01000016">
    <property type="protein sequence ID" value="TKK87447.1"/>
    <property type="molecule type" value="Genomic_DNA"/>
</dbReference>
<feature type="domain" description="RNA polymerase sigma-70 region 2" evidence="7">
    <location>
        <begin position="198"/>
        <end position="260"/>
    </location>
</feature>
<keyword evidence="5" id="KW-0804">Transcription</keyword>
<evidence type="ECO:0000259" key="8">
    <source>
        <dbReference type="Pfam" id="PF08281"/>
    </source>
</evidence>
<evidence type="ECO:0000256" key="5">
    <source>
        <dbReference type="ARBA" id="ARBA00023163"/>
    </source>
</evidence>
<dbReference type="GO" id="GO:0006352">
    <property type="term" value="P:DNA-templated transcription initiation"/>
    <property type="evidence" value="ECO:0007669"/>
    <property type="project" value="InterPro"/>
</dbReference>
<keyword evidence="10" id="KW-1185">Reference proteome</keyword>
<accession>A0A4U3MHK5</accession>
<comment type="caution">
    <text evidence="9">The sequence shown here is derived from an EMBL/GenBank/DDBJ whole genome shotgun (WGS) entry which is preliminary data.</text>
</comment>
<dbReference type="InterPro" id="IPR014284">
    <property type="entry name" value="RNA_pol_sigma-70_dom"/>
</dbReference>
<reference evidence="9 10" key="1">
    <citation type="submission" date="2019-04" db="EMBL/GenBank/DDBJ databases">
        <title>Herbidospora sp. NEAU-GS14.nov., a novel actinomycete isolated from soil.</title>
        <authorList>
            <person name="Han L."/>
        </authorList>
    </citation>
    <scope>NUCLEOTIDE SEQUENCE [LARGE SCALE GENOMIC DNA]</scope>
    <source>
        <strain evidence="9 10">NEAU-GS14</strain>
    </source>
</reference>
<dbReference type="InterPro" id="IPR013249">
    <property type="entry name" value="RNA_pol_sigma70_r4_t2"/>
</dbReference>
<sequence>MARRFDRAPRVGHVRHPHRVVLRRRELQAARDGQRADVVVPVVAEQPLDLPLPRGQDDRGGVVGGLGEPDAREVVPLPVTAEAERGVAERLVPDGLGAQGQHPVADRVGDAGPDLGDGVELGGREPSGGGRERHVQQGQDAQQHRESSDHVPDTRVRAGRFPCQPGGGPAACPRQTTGETKGARVDADFADFVRRRGDHHLRTAVLLTGDWHAAEDLVQTSLGKLLAVWDRLDTTTGPDAYLRKIMVNTHRSWWRARWRREIPRAELPDTAASGDLSEGRAVAEEVRAALRRLPARQRTALVLRFFADLPEAEVAGLMGCSVGSVKAHVHRGLKAMRRLVNRTEDEGSVLR</sequence>
<feature type="region of interest" description="Disordered" evidence="6">
    <location>
        <begin position="160"/>
        <end position="179"/>
    </location>
</feature>
<feature type="compositionally biased region" description="Basic and acidic residues" evidence="6">
    <location>
        <begin position="142"/>
        <end position="153"/>
    </location>
</feature>
<dbReference type="Pfam" id="PF08281">
    <property type="entry name" value="Sigma70_r4_2"/>
    <property type="match status" value="1"/>
</dbReference>
<dbReference type="InterPro" id="IPR014325">
    <property type="entry name" value="RNA_pol_sigma-E_actinobac"/>
</dbReference>